<dbReference type="InterPro" id="IPR038501">
    <property type="entry name" value="Spore_GerAC_C_sf"/>
</dbReference>
<dbReference type="eggNOG" id="ENOG502ZB9S">
    <property type="taxonomic scope" value="Bacteria"/>
</dbReference>
<proteinExistence type="inferred from homology"/>
<dbReference type="Pfam" id="PF05504">
    <property type="entry name" value="Spore_GerAC"/>
    <property type="match status" value="1"/>
</dbReference>
<dbReference type="PANTHER" id="PTHR35789:SF1">
    <property type="entry name" value="SPORE GERMINATION PROTEIN B3"/>
    <property type="match status" value="1"/>
</dbReference>
<feature type="domain" description="Spore germination GerAC-like C-terminal" evidence="8">
    <location>
        <begin position="170"/>
        <end position="338"/>
    </location>
</feature>
<evidence type="ECO:0000256" key="3">
    <source>
        <dbReference type="ARBA" id="ARBA00022544"/>
    </source>
</evidence>
<comment type="subcellular location">
    <subcellularLocation>
        <location evidence="1">Membrane</location>
        <topology evidence="1">Lipid-anchor</topology>
    </subcellularLocation>
</comment>
<evidence type="ECO:0000313" key="10">
    <source>
        <dbReference type="EMBL" id="GAE47942.1"/>
    </source>
</evidence>
<dbReference type="GO" id="GO:0016020">
    <property type="term" value="C:membrane"/>
    <property type="evidence" value="ECO:0007669"/>
    <property type="project" value="UniProtKB-SubCell"/>
</dbReference>
<evidence type="ECO:0000256" key="2">
    <source>
        <dbReference type="ARBA" id="ARBA00007886"/>
    </source>
</evidence>
<dbReference type="AlphaFoldDB" id="W4RV28"/>
<evidence type="ECO:0000259" key="9">
    <source>
        <dbReference type="Pfam" id="PF25198"/>
    </source>
</evidence>
<dbReference type="Proteomes" id="UP000018949">
    <property type="component" value="Unassembled WGS sequence"/>
</dbReference>
<evidence type="ECO:0000256" key="1">
    <source>
        <dbReference type="ARBA" id="ARBA00004635"/>
    </source>
</evidence>
<sequence>MAASFDLDTEGKIIDAVASPIIKRADQGGGSAETYQIITGIGNTPRAARKDIDQRSSKTFDASKLRILIIGNELAKQDIYPVLDLFYRDPKSSLSAKVFISEGIGKDILQLNIKEQEISEYLFELLESQEDASLIPEENLQSICAEMFDPGEDLILPYMSQEGGTQAKVEGIALFNERKFTGQILSGDEAMIFLLMDGTSGMKPRFTKEVTNHENNSPSDFVSFDVKKTKQQLEVKISNKEVKVNINLKLKIALTEYARNQLYKKQEIQFLNQKLSEILSKDAEAAIKKLQQANSDSFGIGRRLIALHNDYWKQVDWKKEYPNISITPKVEVEIVGHGIIK</sequence>
<feature type="domain" description="Spore germination protein N-terminal" evidence="9">
    <location>
        <begin position="2"/>
        <end position="160"/>
    </location>
</feature>
<keyword evidence="7" id="KW-0449">Lipoprotein</keyword>
<protein>
    <submittedName>
        <fullName evidence="10">Spore germination protein GerKC</fullName>
    </submittedName>
</protein>
<dbReference type="Gene3D" id="3.30.300.210">
    <property type="entry name" value="Nutrient germinant receptor protein C, domain 3"/>
    <property type="match status" value="1"/>
</dbReference>
<keyword evidence="5" id="KW-0472">Membrane</keyword>
<dbReference type="Pfam" id="PF25198">
    <property type="entry name" value="Spore_GerAC_N"/>
    <property type="match status" value="1"/>
</dbReference>
<dbReference type="InterPro" id="IPR008844">
    <property type="entry name" value="Spore_GerAC-like"/>
</dbReference>
<keyword evidence="3" id="KW-0309">Germination</keyword>
<evidence type="ECO:0000256" key="5">
    <source>
        <dbReference type="ARBA" id="ARBA00023136"/>
    </source>
</evidence>
<reference evidence="10 11" key="1">
    <citation type="submission" date="2013-12" db="EMBL/GenBank/DDBJ databases">
        <title>NBRP : Genome information of microbial organism related human and environment.</title>
        <authorList>
            <person name="Hattori M."/>
            <person name="Oshima K."/>
            <person name="Inaba H."/>
            <person name="Suda W."/>
            <person name="Sakamoto M."/>
            <person name="Iino T."/>
            <person name="Kitahara M."/>
            <person name="Oshida Y."/>
            <person name="Iida T."/>
            <person name="Kudo T."/>
            <person name="Itoh T."/>
            <person name="Ahmed I."/>
            <person name="Ohkuma M."/>
        </authorList>
    </citation>
    <scope>NUCLEOTIDE SEQUENCE [LARGE SCALE GENOMIC DNA]</scope>
    <source>
        <strain evidence="10 11">JCM 21738</strain>
    </source>
</reference>
<comment type="similarity">
    <text evidence="2">Belongs to the GerABKC lipoprotein family.</text>
</comment>
<dbReference type="GO" id="GO:0009847">
    <property type="term" value="P:spore germination"/>
    <property type="evidence" value="ECO:0007669"/>
    <property type="project" value="InterPro"/>
</dbReference>
<keyword evidence="11" id="KW-1185">Reference proteome</keyword>
<accession>W4RV28</accession>
<keyword evidence="6" id="KW-0564">Palmitate</keyword>
<dbReference type="PANTHER" id="PTHR35789">
    <property type="entry name" value="SPORE GERMINATION PROTEIN B3"/>
    <property type="match status" value="1"/>
</dbReference>
<organism evidence="10 11">
    <name type="scientific">Mesobacillus boroniphilus JCM 21738</name>
    <dbReference type="NCBI Taxonomy" id="1294265"/>
    <lineage>
        <taxon>Bacteria</taxon>
        <taxon>Bacillati</taxon>
        <taxon>Bacillota</taxon>
        <taxon>Bacilli</taxon>
        <taxon>Bacillales</taxon>
        <taxon>Bacillaceae</taxon>
        <taxon>Mesobacillus</taxon>
    </lineage>
</organism>
<evidence type="ECO:0000256" key="4">
    <source>
        <dbReference type="ARBA" id="ARBA00022729"/>
    </source>
</evidence>
<evidence type="ECO:0000256" key="7">
    <source>
        <dbReference type="ARBA" id="ARBA00023288"/>
    </source>
</evidence>
<name>W4RV28_9BACI</name>
<evidence type="ECO:0000256" key="6">
    <source>
        <dbReference type="ARBA" id="ARBA00023139"/>
    </source>
</evidence>
<dbReference type="EMBL" id="BAUW01000110">
    <property type="protein sequence ID" value="GAE47942.1"/>
    <property type="molecule type" value="Genomic_DNA"/>
</dbReference>
<dbReference type="NCBIfam" id="TIGR02887">
    <property type="entry name" value="spore_ger_x_C"/>
    <property type="match status" value="1"/>
</dbReference>
<dbReference type="InterPro" id="IPR046953">
    <property type="entry name" value="Spore_GerAC-like_C"/>
</dbReference>
<keyword evidence="4" id="KW-0732">Signal</keyword>
<evidence type="ECO:0000259" key="8">
    <source>
        <dbReference type="Pfam" id="PF05504"/>
    </source>
</evidence>
<dbReference type="InterPro" id="IPR057336">
    <property type="entry name" value="GerAC_N"/>
</dbReference>
<evidence type="ECO:0000313" key="11">
    <source>
        <dbReference type="Proteomes" id="UP000018949"/>
    </source>
</evidence>
<comment type="caution">
    <text evidence="10">The sequence shown here is derived from an EMBL/GenBank/DDBJ whole genome shotgun (WGS) entry which is preliminary data.</text>
</comment>
<gene>
    <name evidence="10" type="ORF">JCM21738_4988</name>
</gene>